<evidence type="ECO:0000256" key="1">
    <source>
        <dbReference type="SAM" id="Coils"/>
    </source>
</evidence>
<feature type="region of interest" description="Disordered" evidence="2">
    <location>
        <begin position="97"/>
        <end position="151"/>
    </location>
</feature>
<feature type="compositionally biased region" description="Low complexity" evidence="2">
    <location>
        <begin position="307"/>
        <end position="316"/>
    </location>
</feature>
<organism evidence="4 5">
    <name type="scientific">Paralvinella palmiformis</name>
    <dbReference type="NCBI Taxonomy" id="53620"/>
    <lineage>
        <taxon>Eukaryota</taxon>
        <taxon>Metazoa</taxon>
        <taxon>Spiralia</taxon>
        <taxon>Lophotrochozoa</taxon>
        <taxon>Annelida</taxon>
        <taxon>Polychaeta</taxon>
        <taxon>Sedentaria</taxon>
        <taxon>Canalipalpata</taxon>
        <taxon>Terebellida</taxon>
        <taxon>Terebelliformia</taxon>
        <taxon>Alvinellidae</taxon>
        <taxon>Paralvinella</taxon>
    </lineage>
</organism>
<protein>
    <recommendedName>
        <fullName evidence="3">WW domain-containing protein</fullName>
    </recommendedName>
</protein>
<feature type="compositionally biased region" description="Basic and acidic residues" evidence="2">
    <location>
        <begin position="203"/>
        <end position="214"/>
    </location>
</feature>
<feature type="coiled-coil region" evidence="1">
    <location>
        <begin position="364"/>
        <end position="391"/>
    </location>
</feature>
<comment type="caution">
    <text evidence="4">The sequence shown here is derived from an EMBL/GenBank/DDBJ whole genome shotgun (WGS) entry which is preliminary data.</text>
</comment>
<dbReference type="CDD" id="cd00201">
    <property type="entry name" value="WW"/>
    <property type="match status" value="1"/>
</dbReference>
<reference evidence="4" key="1">
    <citation type="journal article" date="2023" name="Mol. Biol. Evol.">
        <title>Third-Generation Sequencing Reveals the Adaptive Role of the Epigenome in Three Deep-Sea Polychaetes.</title>
        <authorList>
            <person name="Perez M."/>
            <person name="Aroh O."/>
            <person name="Sun Y."/>
            <person name="Lan Y."/>
            <person name="Juniper S.K."/>
            <person name="Young C.R."/>
            <person name="Angers B."/>
            <person name="Qian P.Y."/>
        </authorList>
    </citation>
    <scope>NUCLEOTIDE SEQUENCE</scope>
    <source>
        <strain evidence="4">P08H-3</strain>
    </source>
</reference>
<feature type="domain" description="WW" evidence="3">
    <location>
        <begin position="1"/>
        <end position="25"/>
    </location>
</feature>
<feature type="region of interest" description="Disordered" evidence="2">
    <location>
        <begin position="169"/>
        <end position="223"/>
    </location>
</feature>
<dbReference type="Proteomes" id="UP001208570">
    <property type="component" value="Unassembled WGS sequence"/>
</dbReference>
<name>A0AAD9N3C4_9ANNE</name>
<evidence type="ECO:0000259" key="3">
    <source>
        <dbReference type="PROSITE" id="PS50020"/>
    </source>
</evidence>
<proteinExistence type="predicted"/>
<evidence type="ECO:0000256" key="2">
    <source>
        <dbReference type="SAM" id="MobiDB-lite"/>
    </source>
</evidence>
<dbReference type="InterPro" id="IPR001202">
    <property type="entry name" value="WW_dom"/>
</dbReference>
<dbReference type="Gene3D" id="2.20.70.10">
    <property type="match status" value="1"/>
</dbReference>
<keyword evidence="5" id="KW-1185">Reference proteome</keyword>
<keyword evidence="1" id="KW-0175">Coiled coil</keyword>
<dbReference type="AlphaFoldDB" id="A0AAD9N3C4"/>
<dbReference type="PROSITE" id="PS50020">
    <property type="entry name" value="WW_DOMAIN_2"/>
    <property type="match status" value="1"/>
</dbReference>
<dbReference type="EMBL" id="JAODUP010000294">
    <property type="protein sequence ID" value="KAK2153506.1"/>
    <property type="molecule type" value="Genomic_DNA"/>
</dbReference>
<accession>A0AAD9N3C4</accession>
<feature type="compositionally biased region" description="Polar residues" evidence="2">
    <location>
        <begin position="102"/>
        <end position="122"/>
    </location>
</feature>
<evidence type="ECO:0000313" key="5">
    <source>
        <dbReference type="Proteomes" id="UP001208570"/>
    </source>
</evidence>
<evidence type="ECO:0000313" key="4">
    <source>
        <dbReference type="EMBL" id="KAK2153506.1"/>
    </source>
</evidence>
<feature type="compositionally biased region" description="Polar residues" evidence="2">
    <location>
        <begin position="317"/>
        <end position="328"/>
    </location>
</feature>
<feature type="region of interest" description="Disordered" evidence="2">
    <location>
        <begin position="269"/>
        <end position="342"/>
    </location>
</feature>
<feature type="compositionally biased region" description="Polar residues" evidence="2">
    <location>
        <begin position="171"/>
        <end position="191"/>
    </location>
</feature>
<gene>
    <name evidence="4" type="ORF">LSH36_294g00010</name>
</gene>
<sequence>MSSKFKRYFYYNKITEETQWDYPTEKIQSSLTHQDYCCRTAVENDQEQQPAEIPSTSVSYTQPVIYDSFQLSEPATETLAQDAGSYFDPLHNESVERPQHSPYLSRTGMASNPNDLLLSTSSETERKMARPVPSVVGTYPEMEPTSAGHSLVENSKLIVPLAQSEHRMASSAAQQQVDDGVSISQGVSSDSAKCVPANQAAESEGRLPENRYRSDSINSTATVDGGAGDNFPILHPGRMDSLNLCGKLAHISAKPVICHRDTTLAPSTDVSILPPVELPPDDSKSPSVSSQHMDIGTVQRSLTHNTASSSQASESSVETLTTNNTSQVVKEKKKKKKDKSLVGGGLYMKKKNVSGLVEKWQKVQKDVECELAKEQKVAKKMEQELAALNNS</sequence>